<comment type="caution">
    <text evidence="3">The sequence shown here is derived from an EMBL/GenBank/DDBJ whole genome shotgun (WGS) entry which is preliminary data.</text>
</comment>
<proteinExistence type="predicted"/>
<evidence type="ECO:0000256" key="1">
    <source>
        <dbReference type="SAM" id="Coils"/>
    </source>
</evidence>
<dbReference type="EMBL" id="VIWT01000001">
    <property type="protein sequence ID" value="TWF97230.1"/>
    <property type="molecule type" value="Genomic_DNA"/>
</dbReference>
<dbReference type="InterPro" id="IPR004401">
    <property type="entry name" value="YbaB/EbfC"/>
</dbReference>
<name>A0A561UCZ7_9ACTN</name>
<accession>A0A561UCZ7</accession>
<keyword evidence="4" id="KW-1185">Reference proteome</keyword>
<dbReference type="AlphaFoldDB" id="A0A561UCZ7"/>
<keyword evidence="3" id="KW-0238">DNA-binding</keyword>
<dbReference type="Gene3D" id="3.30.1310.10">
    <property type="entry name" value="Nucleoid-associated protein YbaB-like domain"/>
    <property type="match status" value="1"/>
</dbReference>
<dbReference type="GO" id="GO:0003677">
    <property type="term" value="F:DNA binding"/>
    <property type="evidence" value="ECO:0007669"/>
    <property type="project" value="UniProtKB-KW"/>
</dbReference>
<dbReference type="SUPFAM" id="SSF82607">
    <property type="entry name" value="YbaB-like"/>
    <property type="match status" value="1"/>
</dbReference>
<protein>
    <submittedName>
        <fullName evidence="3">YbaB/EbfC DNA-binding family protein</fullName>
    </submittedName>
</protein>
<reference evidence="3 4" key="1">
    <citation type="submission" date="2019-06" db="EMBL/GenBank/DDBJ databases">
        <title>Sequencing the genomes of 1000 actinobacteria strains.</title>
        <authorList>
            <person name="Klenk H.-P."/>
        </authorList>
    </citation>
    <scope>NUCLEOTIDE SEQUENCE [LARGE SCALE GENOMIC DNA]</scope>
    <source>
        <strain evidence="3 4">DSM 44826</strain>
    </source>
</reference>
<evidence type="ECO:0000313" key="3">
    <source>
        <dbReference type="EMBL" id="TWF97230.1"/>
    </source>
</evidence>
<dbReference type="OrthoDB" id="5118533at2"/>
<feature type="region of interest" description="Disordered" evidence="2">
    <location>
        <begin position="127"/>
        <end position="147"/>
    </location>
</feature>
<feature type="coiled-coil region" evidence="1">
    <location>
        <begin position="7"/>
        <end position="37"/>
    </location>
</feature>
<organism evidence="3 4">
    <name type="scientific">Kitasatospora viridis</name>
    <dbReference type="NCBI Taxonomy" id="281105"/>
    <lineage>
        <taxon>Bacteria</taxon>
        <taxon>Bacillati</taxon>
        <taxon>Actinomycetota</taxon>
        <taxon>Actinomycetes</taxon>
        <taxon>Kitasatosporales</taxon>
        <taxon>Streptomycetaceae</taxon>
        <taxon>Kitasatospora</taxon>
    </lineage>
</organism>
<keyword evidence="1" id="KW-0175">Coiled coil</keyword>
<feature type="compositionally biased region" description="Basic and acidic residues" evidence="2">
    <location>
        <begin position="131"/>
        <end position="147"/>
    </location>
</feature>
<sequence>MSTSPFAEQIEQAMVTLREQQAKLAEATRELQAATATVTSKDRMVTAVVGSQGEVVSLTFHTTAYRTMAPAQLGAVLTDLLNEARADLGARVLEAMRSFDGVGEALRTSMTGGTELEDLLAPLQAMRPSHKRAEERRAGGRQEEFRG</sequence>
<dbReference type="InterPro" id="IPR036894">
    <property type="entry name" value="YbaB-like_sf"/>
</dbReference>
<evidence type="ECO:0000256" key="2">
    <source>
        <dbReference type="SAM" id="MobiDB-lite"/>
    </source>
</evidence>
<gene>
    <name evidence="3" type="ORF">FHX73_111010</name>
</gene>
<dbReference type="Proteomes" id="UP000317940">
    <property type="component" value="Unassembled WGS sequence"/>
</dbReference>
<dbReference type="Pfam" id="PF02575">
    <property type="entry name" value="YbaB_DNA_bd"/>
    <property type="match status" value="1"/>
</dbReference>
<evidence type="ECO:0000313" key="4">
    <source>
        <dbReference type="Proteomes" id="UP000317940"/>
    </source>
</evidence>
<dbReference type="RefSeq" id="WP_145903588.1">
    <property type="nucleotide sequence ID" value="NZ_BAAAMZ010000037.1"/>
</dbReference>